<sequence length="32" mass="3589">LNHLTHQYMPITAIWLLLNCEVARSGLDAPVV</sequence>
<organism evidence="1">
    <name type="scientific">marine metagenome</name>
    <dbReference type="NCBI Taxonomy" id="408172"/>
    <lineage>
        <taxon>unclassified sequences</taxon>
        <taxon>metagenomes</taxon>
        <taxon>ecological metagenomes</taxon>
    </lineage>
</organism>
<feature type="non-terminal residue" evidence="1">
    <location>
        <position position="1"/>
    </location>
</feature>
<dbReference type="AlphaFoldDB" id="A0A382E0H7"/>
<gene>
    <name evidence="1" type="ORF">METZ01_LOCUS196508</name>
</gene>
<proteinExistence type="predicted"/>
<protein>
    <submittedName>
        <fullName evidence="1">Uncharacterized protein</fullName>
    </submittedName>
</protein>
<reference evidence="1" key="1">
    <citation type="submission" date="2018-05" db="EMBL/GenBank/DDBJ databases">
        <authorList>
            <person name="Lanie J.A."/>
            <person name="Ng W.-L."/>
            <person name="Kazmierczak K.M."/>
            <person name="Andrzejewski T.M."/>
            <person name="Davidsen T.M."/>
            <person name="Wayne K.J."/>
            <person name="Tettelin H."/>
            <person name="Glass J.I."/>
            <person name="Rusch D."/>
            <person name="Podicherti R."/>
            <person name="Tsui H.-C.T."/>
            <person name="Winkler M.E."/>
        </authorList>
    </citation>
    <scope>NUCLEOTIDE SEQUENCE</scope>
</reference>
<dbReference type="EMBL" id="UINC01041835">
    <property type="protein sequence ID" value="SVB43654.1"/>
    <property type="molecule type" value="Genomic_DNA"/>
</dbReference>
<accession>A0A382E0H7</accession>
<name>A0A382E0H7_9ZZZZ</name>
<evidence type="ECO:0000313" key="1">
    <source>
        <dbReference type="EMBL" id="SVB43654.1"/>
    </source>
</evidence>